<evidence type="ECO:0000256" key="3">
    <source>
        <dbReference type="ARBA" id="ARBA00023163"/>
    </source>
</evidence>
<gene>
    <name evidence="5" type="ORF">DOS76_00750</name>
</gene>
<dbReference type="PANTHER" id="PTHR43280">
    <property type="entry name" value="ARAC-FAMILY TRANSCRIPTIONAL REGULATOR"/>
    <property type="match status" value="1"/>
</dbReference>
<dbReference type="GO" id="GO:0043565">
    <property type="term" value="F:sequence-specific DNA binding"/>
    <property type="evidence" value="ECO:0007669"/>
    <property type="project" value="InterPro"/>
</dbReference>
<dbReference type="AlphaFoldDB" id="A0AAX1RY39"/>
<evidence type="ECO:0000256" key="2">
    <source>
        <dbReference type="ARBA" id="ARBA00023125"/>
    </source>
</evidence>
<dbReference type="PANTHER" id="PTHR43280:SF26">
    <property type="entry name" value="ARAC-FAMILY TRANSCRIPTIONAL REGULATOR"/>
    <property type="match status" value="1"/>
</dbReference>
<feature type="domain" description="HTH araC/xylS-type" evidence="4">
    <location>
        <begin position="149"/>
        <end position="247"/>
    </location>
</feature>
<dbReference type="InterPro" id="IPR018060">
    <property type="entry name" value="HTH_AraC"/>
</dbReference>
<dbReference type="PROSITE" id="PS01124">
    <property type="entry name" value="HTH_ARAC_FAMILY_2"/>
    <property type="match status" value="1"/>
</dbReference>
<keyword evidence="2" id="KW-0238">DNA-binding</keyword>
<evidence type="ECO:0000259" key="4">
    <source>
        <dbReference type="PROSITE" id="PS01124"/>
    </source>
</evidence>
<evidence type="ECO:0000313" key="6">
    <source>
        <dbReference type="Proteomes" id="UP000256337"/>
    </source>
</evidence>
<reference evidence="5 6" key="1">
    <citation type="journal article" date="2018" name="Vet. Microbiol.">
        <title>Characterisation of Staphylococcus felis isolated from cats using whole genome sequencing.</title>
        <authorList>
            <person name="Worthing K."/>
            <person name="Pang S."/>
            <person name="Trott D.J."/>
            <person name="Abraham S."/>
            <person name="Coombs G.W."/>
            <person name="Jordan D."/>
            <person name="McIntyre L."/>
            <person name="Davies M.R."/>
            <person name="Norris J."/>
        </authorList>
    </citation>
    <scope>NUCLEOTIDE SEQUENCE [LARGE SCALE GENOMIC DNA]</scope>
    <source>
        <strain evidence="5 6">F25</strain>
    </source>
</reference>
<evidence type="ECO:0000256" key="1">
    <source>
        <dbReference type="ARBA" id="ARBA00023015"/>
    </source>
</evidence>
<keyword evidence="1" id="KW-0805">Transcription regulation</keyword>
<dbReference type="EMBL" id="QKYD01000016">
    <property type="protein sequence ID" value="REI25182.1"/>
    <property type="molecule type" value="Genomic_DNA"/>
</dbReference>
<dbReference type="Gene3D" id="1.10.10.60">
    <property type="entry name" value="Homeodomain-like"/>
    <property type="match status" value="2"/>
</dbReference>
<dbReference type="RefSeq" id="WP_115856342.1">
    <property type="nucleotide sequence ID" value="NZ_CAJUZR010000022.1"/>
</dbReference>
<comment type="caution">
    <text evidence="5">The sequence shown here is derived from an EMBL/GenBank/DDBJ whole genome shotgun (WGS) entry which is preliminary data.</text>
</comment>
<dbReference type="GO" id="GO:0003700">
    <property type="term" value="F:DNA-binding transcription factor activity"/>
    <property type="evidence" value="ECO:0007669"/>
    <property type="project" value="InterPro"/>
</dbReference>
<dbReference type="InterPro" id="IPR018062">
    <property type="entry name" value="HTH_AraC-typ_CS"/>
</dbReference>
<protein>
    <recommendedName>
        <fullName evidence="4">HTH araC/xylS-type domain-containing protein</fullName>
    </recommendedName>
</protein>
<dbReference type="InterPro" id="IPR009057">
    <property type="entry name" value="Homeodomain-like_sf"/>
</dbReference>
<organism evidence="5 6">
    <name type="scientific">Staphylococcus felis</name>
    <dbReference type="NCBI Taxonomy" id="46127"/>
    <lineage>
        <taxon>Bacteria</taxon>
        <taxon>Bacillati</taxon>
        <taxon>Bacillota</taxon>
        <taxon>Bacilli</taxon>
        <taxon>Bacillales</taxon>
        <taxon>Staphylococcaceae</taxon>
        <taxon>Staphylococcus</taxon>
    </lineage>
</organism>
<accession>A0AAX1RY39</accession>
<dbReference type="Proteomes" id="UP000256337">
    <property type="component" value="Unassembled WGS sequence"/>
</dbReference>
<dbReference type="SMART" id="SM00342">
    <property type="entry name" value="HTH_ARAC"/>
    <property type="match status" value="1"/>
</dbReference>
<dbReference type="PROSITE" id="PS00041">
    <property type="entry name" value="HTH_ARAC_FAMILY_1"/>
    <property type="match status" value="1"/>
</dbReference>
<proteinExistence type="predicted"/>
<name>A0AAX1RY39_9STAP</name>
<dbReference type="Pfam" id="PF12833">
    <property type="entry name" value="HTH_18"/>
    <property type="match status" value="1"/>
</dbReference>
<sequence>MQGVTIELIKQHQTEAHRIINEMRLMISFENILNIQLNGKNINYYNHIAILNHNDIVKVYDAQSIMIVHIPLHFFSKYQPNYLLGYFNTEKLSSHNRIKDLMKSIIKEDNYEQQNILLDDVISIIFKETYVDTNRVYIPELWSQNALFSNVVHYIYQHREEHITLKDLADHFFVSQSYISILFNRYIGLNFKTYIASLQINLSLKHLLLSNDTIQNISLAYGFTNYSNYSKQFKSLIGTSPVEYRKSLHTAIPAIQISNFDTHYFEPYLLNHTSTNTYQSNTHIHLDTLNPTTYIHRKFLFLEVSQFNTIVSAIKAKNHVQTSNHNEHYYLYFNRLSHMNLEFDNAEEIEWLCQQIQNANLNLAFKIDSVQLLKKFESQFLKPLLKVIAHNNITFQKTSFNLNIVLDVDYLSVHDIDYMRQHIKSQFASCQFTLIVPLPYVSQKNRIIQQLFDQGITFDYYMLVFKDLNWATYQKEYRDETPFELFQSMIDDLTQIIPKSNYHFILADLNESFVKILYKKRITDYPELFLNLLLMFNHQVNGLSFPLIPKDEQSLSFYNHYGNKNAIHLVYDMLYPFQDHYVTQTDRYIVSETSNAYHILLFDYYHKLIKPRSSVHSTSQYQVIKSDHLSKNMMATYRFQNELSNVESMLPSNIQHYYIPTHLIEEINHMNHLQLHVNIHDFINNDLNITLNHREIKLIKIFKHQPTLRHDLY</sequence>
<evidence type="ECO:0000313" key="5">
    <source>
        <dbReference type="EMBL" id="REI25182.1"/>
    </source>
</evidence>
<keyword evidence="3" id="KW-0804">Transcription</keyword>
<dbReference type="SUPFAM" id="SSF46689">
    <property type="entry name" value="Homeodomain-like"/>
    <property type="match status" value="2"/>
</dbReference>